<proteinExistence type="predicted"/>
<protein>
    <submittedName>
        <fullName evidence="1">Uncharacterized protein</fullName>
    </submittedName>
</protein>
<keyword evidence="2" id="KW-1185">Reference proteome</keyword>
<sequence>MAEAPGGPFVFRASTQPKARLLRIMSLRHHHNLEQGKVIQGMPTLLEAIEQASGEQIASLSLYLPDGTPFVGQLLAALYYTQEYDNLLGALCYSQGKVVYEPTVQGTRG</sequence>
<reference evidence="1 2" key="1">
    <citation type="submission" date="2014-01" db="EMBL/GenBank/DDBJ databases">
        <title>Complete sequence of plasmid1 of ionizing-radiation resistance bacterium Hymenobacter swuensis DY53.</title>
        <authorList>
            <person name="Jung J.-H."/>
            <person name="Jeong S.-W."/>
            <person name="Joe M.-H."/>
            <person name="Cho y.-j."/>
            <person name="Kim M.-K."/>
            <person name="Lim S.-Y."/>
        </authorList>
    </citation>
    <scope>NUCLEOTIDE SEQUENCE [LARGE SCALE GENOMIC DNA]</scope>
    <source>
        <strain evidence="1 2">DY53</strain>
        <plasmid evidence="1 2">pHsw1</plasmid>
    </source>
</reference>
<dbReference type="PATRIC" id="fig|1227739.3.peg.132"/>
<evidence type="ECO:0000313" key="1">
    <source>
        <dbReference type="EMBL" id="AHJ95435.1"/>
    </source>
</evidence>
<keyword evidence="1" id="KW-0614">Plasmid</keyword>
<name>W8F0T3_9BACT</name>
<dbReference type="AlphaFoldDB" id="W8F0T3"/>
<organism evidence="1 2">
    <name type="scientific">Hymenobacter swuensis DY53</name>
    <dbReference type="NCBI Taxonomy" id="1227739"/>
    <lineage>
        <taxon>Bacteria</taxon>
        <taxon>Pseudomonadati</taxon>
        <taxon>Bacteroidota</taxon>
        <taxon>Cytophagia</taxon>
        <taxon>Cytophagales</taxon>
        <taxon>Hymenobacteraceae</taxon>
        <taxon>Hymenobacter</taxon>
    </lineage>
</organism>
<dbReference type="KEGG" id="hsw:Hsw_PA0102"/>
<dbReference type="Proteomes" id="UP000019423">
    <property type="component" value="Plasmid pHsw1"/>
</dbReference>
<dbReference type="EMBL" id="CP007144">
    <property type="protein sequence ID" value="AHJ95435.1"/>
    <property type="molecule type" value="Genomic_DNA"/>
</dbReference>
<gene>
    <name evidence="1" type="ORF">Hsw_PA0102</name>
</gene>
<geneLocation type="plasmid" evidence="1 2">
    <name>pHsw1</name>
</geneLocation>
<accession>W8F0T3</accession>
<dbReference type="HOGENOM" id="CLU_2180260_0_0_10"/>
<evidence type="ECO:0000313" key="2">
    <source>
        <dbReference type="Proteomes" id="UP000019423"/>
    </source>
</evidence>